<dbReference type="Gene3D" id="1.20.1080.10">
    <property type="entry name" value="Glycerol uptake facilitator protein"/>
    <property type="match status" value="1"/>
</dbReference>
<reference evidence="9 10" key="2">
    <citation type="submission" date="2008-10" db="EMBL/GenBank/DDBJ databases">
        <title>Draft genome sequence of Anaerococcus hydrogenalis (DSM 7454).</title>
        <authorList>
            <person name="Sudarsanam P."/>
            <person name="Ley R."/>
            <person name="Guruge J."/>
            <person name="Turnbaugh P.J."/>
            <person name="Mahowald M."/>
            <person name="Liep D."/>
            <person name="Gordon J."/>
        </authorList>
    </citation>
    <scope>NUCLEOTIDE SEQUENCE [LARGE SCALE GENOMIC DNA]</scope>
    <source>
        <strain evidence="9 10">DSM 7454</strain>
    </source>
</reference>
<comment type="similarity">
    <text evidence="2 7">Belongs to the MIP/aquaporin (TC 1.A.8) family.</text>
</comment>
<dbReference type="InterPro" id="IPR050363">
    <property type="entry name" value="MIP/Aquaporin"/>
</dbReference>
<feature type="transmembrane region" description="Helical" evidence="8">
    <location>
        <begin position="20"/>
        <end position="36"/>
    </location>
</feature>
<feature type="transmembrane region" description="Helical" evidence="8">
    <location>
        <begin position="123"/>
        <end position="144"/>
    </location>
</feature>
<evidence type="ECO:0000313" key="9">
    <source>
        <dbReference type="EMBL" id="EEB35985.1"/>
    </source>
</evidence>
<accession>B6W9D4</accession>
<organism evidence="9 10">
    <name type="scientific">Anaerococcus hydrogenalis DSM 7454</name>
    <dbReference type="NCBI Taxonomy" id="561177"/>
    <lineage>
        <taxon>Bacteria</taxon>
        <taxon>Bacillati</taxon>
        <taxon>Bacillota</taxon>
        <taxon>Tissierellia</taxon>
        <taxon>Tissierellales</taxon>
        <taxon>Peptoniphilaceae</taxon>
        <taxon>Anaerococcus</taxon>
    </lineage>
</organism>
<dbReference type="PANTHER" id="PTHR43829:SF9">
    <property type="entry name" value="AQUAPORIN-9"/>
    <property type="match status" value="1"/>
</dbReference>
<dbReference type="Proteomes" id="UP000005451">
    <property type="component" value="Unassembled WGS sequence"/>
</dbReference>
<keyword evidence="5 8" id="KW-1133">Transmembrane helix</keyword>
<evidence type="ECO:0000256" key="1">
    <source>
        <dbReference type="ARBA" id="ARBA00004141"/>
    </source>
</evidence>
<dbReference type="InterPro" id="IPR000425">
    <property type="entry name" value="MIP"/>
</dbReference>
<sequence length="277" mass="29826">MCYNISVNIFTVKYKREHATIIYIFVAFFIFTSISQEDIMRDIILGEFFGTMLLILLGDGVVANVLLNKSGQKGAGPVQITFAWGLAVMIPACIFGALTGAHFNPALSIALAFNGGIEWNTVPSYIIGQMLGAFVGAILVYILFKDHYDATSDDPITVRATFCTAPTIPNTFRNLLSEIIGTFVLVFAILGFGNVAGAGMGGVDKLYVFGLIVSIGMSLGGLTGYAINPARDLGPRIAYAILPFKNKVDPNWGYSWIPVVGPIIGGIIAVLVYNFIF</sequence>
<feature type="transmembrane region" description="Helical" evidence="8">
    <location>
        <begin position="206"/>
        <end position="227"/>
    </location>
</feature>
<dbReference type="eggNOG" id="COG0580">
    <property type="taxonomic scope" value="Bacteria"/>
</dbReference>
<feature type="transmembrane region" description="Helical" evidence="8">
    <location>
        <begin position="254"/>
        <end position="276"/>
    </location>
</feature>
<dbReference type="NCBIfam" id="TIGR00861">
    <property type="entry name" value="MIP"/>
    <property type="match status" value="1"/>
</dbReference>
<evidence type="ECO:0000256" key="2">
    <source>
        <dbReference type="ARBA" id="ARBA00006175"/>
    </source>
</evidence>
<feature type="transmembrane region" description="Helical" evidence="8">
    <location>
        <begin position="48"/>
        <end position="68"/>
    </location>
</feature>
<keyword evidence="4 7" id="KW-0812">Transmembrane</keyword>
<dbReference type="SUPFAM" id="SSF81338">
    <property type="entry name" value="Aquaporin-like"/>
    <property type="match status" value="1"/>
</dbReference>
<name>B6W9D4_9FIRM</name>
<dbReference type="Pfam" id="PF00230">
    <property type="entry name" value="MIP"/>
    <property type="match status" value="1"/>
</dbReference>
<dbReference type="InterPro" id="IPR023271">
    <property type="entry name" value="Aquaporin-like"/>
</dbReference>
<evidence type="ECO:0000256" key="8">
    <source>
        <dbReference type="SAM" id="Phobius"/>
    </source>
</evidence>
<dbReference type="STRING" id="561177.ANHYDRO_01188"/>
<keyword evidence="3 7" id="KW-0813">Transport</keyword>
<dbReference type="GO" id="GO:0005886">
    <property type="term" value="C:plasma membrane"/>
    <property type="evidence" value="ECO:0007669"/>
    <property type="project" value="TreeGrafter"/>
</dbReference>
<reference evidence="9 10" key="1">
    <citation type="submission" date="2008-09" db="EMBL/GenBank/DDBJ databases">
        <authorList>
            <person name="Fulton L."/>
            <person name="Clifton S."/>
            <person name="Fulton B."/>
            <person name="Xu J."/>
            <person name="Minx P."/>
            <person name="Pepin K.H."/>
            <person name="Johnson M."/>
            <person name="Thiruvilangam P."/>
            <person name="Bhonagiri V."/>
            <person name="Nash W.E."/>
            <person name="Mardis E.R."/>
            <person name="Wilson R.K."/>
        </authorList>
    </citation>
    <scope>NUCLEOTIDE SEQUENCE [LARGE SCALE GENOMIC DNA]</scope>
    <source>
        <strain evidence="9 10">DSM 7454</strain>
    </source>
</reference>
<evidence type="ECO:0000313" key="10">
    <source>
        <dbReference type="Proteomes" id="UP000005451"/>
    </source>
</evidence>
<comment type="subcellular location">
    <subcellularLocation>
        <location evidence="1">Membrane</location>
        <topology evidence="1">Multi-pass membrane protein</topology>
    </subcellularLocation>
</comment>
<evidence type="ECO:0000256" key="3">
    <source>
        <dbReference type="ARBA" id="ARBA00022448"/>
    </source>
</evidence>
<evidence type="ECO:0000256" key="4">
    <source>
        <dbReference type="ARBA" id="ARBA00022692"/>
    </source>
</evidence>
<dbReference type="PRINTS" id="PR00783">
    <property type="entry name" value="MINTRINSICP"/>
</dbReference>
<keyword evidence="6 8" id="KW-0472">Membrane</keyword>
<evidence type="ECO:0000256" key="6">
    <source>
        <dbReference type="ARBA" id="ARBA00023136"/>
    </source>
</evidence>
<proteinExistence type="inferred from homology"/>
<evidence type="ECO:0000256" key="5">
    <source>
        <dbReference type="ARBA" id="ARBA00022989"/>
    </source>
</evidence>
<dbReference type="GO" id="GO:0015254">
    <property type="term" value="F:glycerol channel activity"/>
    <property type="evidence" value="ECO:0007669"/>
    <property type="project" value="TreeGrafter"/>
</dbReference>
<feature type="transmembrane region" description="Helical" evidence="8">
    <location>
        <begin position="179"/>
        <end position="200"/>
    </location>
</feature>
<protein>
    <submittedName>
        <fullName evidence="9">MIP family channel protein</fullName>
    </submittedName>
</protein>
<dbReference type="PROSITE" id="PS00221">
    <property type="entry name" value="MIP"/>
    <property type="match status" value="1"/>
</dbReference>
<dbReference type="AlphaFoldDB" id="B6W9D4"/>
<dbReference type="InterPro" id="IPR022357">
    <property type="entry name" value="MIP_CS"/>
</dbReference>
<feature type="transmembrane region" description="Helical" evidence="8">
    <location>
        <begin position="80"/>
        <end position="103"/>
    </location>
</feature>
<gene>
    <name evidence="9" type="ORF">ANHYDRO_01188</name>
</gene>
<dbReference type="PANTHER" id="PTHR43829">
    <property type="entry name" value="AQUAPORIN OR AQUAGLYCEROPORIN RELATED"/>
    <property type="match status" value="1"/>
</dbReference>
<comment type="caution">
    <text evidence="9">The sequence shown here is derived from an EMBL/GenBank/DDBJ whole genome shotgun (WGS) entry which is preliminary data.</text>
</comment>
<dbReference type="EMBL" id="ABXA01000031">
    <property type="protein sequence ID" value="EEB35985.1"/>
    <property type="molecule type" value="Genomic_DNA"/>
</dbReference>
<evidence type="ECO:0000256" key="7">
    <source>
        <dbReference type="RuleBase" id="RU000477"/>
    </source>
</evidence>